<organism evidence="1 2">
    <name type="scientific">Imperialibacter roseus</name>
    <dbReference type="NCBI Taxonomy" id="1324217"/>
    <lineage>
        <taxon>Bacteria</taxon>
        <taxon>Pseudomonadati</taxon>
        <taxon>Bacteroidota</taxon>
        <taxon>Cytophagia</taxon>
        <taxon>Cytophagales</taxon>
        <taxon>Flammeovirgaceae</taxon>
        <taxon>Imperialibacter</taxon>
    </lineage>
</organism>
<dbReference type="EMBL" id="CP136051">
    <property type="protein sequence ID" value="WOK08988.1"/>
    <property type="molecule type" value="Genomic_DNA"/>
</dbReference>
<keyword evidence="2" id="KW-1185">Reference proteome</keyword>
<dbReference type="RefSeq" id="WP_317491615.1">
    <property type="nucleotide sequence ID" value="NZ_CP136051.1"/>
</dbReference>
<accession>A0ABZ0IVA6</accession>
<dbReference type="Proteomes" id="UP001302349">
    <property type="component" value="Chromosome"/>
</dbReference>
<gene>
    <name evidence="1" type="ORF">RT717_10115</name>
</gene>
<evidence type="ECO:0000313" key="2">
    <source>
        <dbReference type="Proteomes" id="UP001302349"/>
    </source>
</evidence>
<reference evidence="1 2" key="1">
    <citation type="journal article" date="2023" name="Microbiol. Resour. Announc.">
        <title>Complete Genome Sequence of Imperialibacter roseus strain P4T.</title>
        <authorList>
            <person name="Tizabi D.R."/>
            <person name="Bachvaroff T."/>
            <person name="Hill R.T."/>
        </authorList>
    </citation>
    <scope>NUCLEOTIDE SEQUENCE [LARGE SCALE GENOMIC DNA]</scope>
    <source>
        <strain evidence="1 2">P4T</strain>
    </source>
</reference>
<sequence>MTKPEVSFSGHLPKRPSSVVQWLYYTFGRKALPKHLCPTADYRNLEHSGDVGQWQLFQRTNRTELDVDHLHNPMFKEERDRLNKEYQFIADALNEGPNAFNFEYHPVDEDWLYIQLGKSGLELGYRDGYWSMDYSYIPRMEQWDHWLMSEGTMKMN</sequence>
<name>A0ABZ0IVA6_9BACT</name>
<proteinExistence type="predicted"/>
<protein>
    <submittedName>
        <fullName evidence="1">Uncharacterized protein</fullName>
    </submittedName>
</protein>
<evidence type="ECO:0000313" key="1">
    <source>
        <dbReference type="EMBL" id="WOK08988.1"/>
    </source>
</evidence>